<organism evidence="2 3">
    <name type="scientific">Extremus antarcticus</name>
    <dbReference type="NCBI Taxonomy" id="702011"/>
    <lineage>
        <taxon>Eukaryota</taxon>
        <taxon>Fungi</taxon>
        <taxon>Dikarya</taxon>
        <taxon>Ascomycota</taxon>
        <taxon>Pezizomycotina</taxon>
        <taxon>Dothideomycetes</taxon>
        <taxon>Dothideomycetidae</taxon>
        <taxon>Mycosphaerellales</taxon>
        <taxon>Extremaceae</taxon>
        <taxon>Extremus</taxon>
    </lineage>
</organism>
<evidence type="ECO:0000313" key="2">
    <source>
        <dbReference type="EMBL" id="KAK3050715.1"/>
    </source>
</evidence>
<dbReference type="AlphaFoldDB" id="A0AAJ0DBI0"/>
<dbReference type="EMBL" id="JAWDJX010000030">
    <property type="protein sequence ID" value="KAK3050715.1"/>
    <property type="molecule type" value="Genomic_DNA"/>
</dbReference>
<sequence>MRSGLHSGQQRITIVRWFEQGSAERSSTSALKVGEVQIVEATSDLSSTSENALDSLHGAPRPDVQQSLSSLHGSEGAESSGARAEVTGLVGLCGLVWQLRGWAHYRLVPRIRNCLQHTASSDGTDAVVILSRSDGRPAPTWDEIVNVREGRERLGYNPAVEIRDISKEDLYAVQARRGDRLGQDVVRSRLRVKGGDRAALARL</sequence>
<feature type="region of interest" description="Disordered" evidence="1">
    <location>
        <begin position="49"/>
        <end position="80"/>
    </location>
</feature>
<name>A0AAJ0DBI0_9PEZI</name>
<proteinExistence type="predicted"/>
<evidence type="ECO:0000313" key="3">
    <source>
        <dbReference type="Proteomes" id="UP001271007"/>
    </source>
</evidence>
<gene>
    <name evidence="2" type="ORF">LTR09_008081</name>
</gene>
<comment type="caution">
    <text evidence="2">The sequence shown here is derived from an EMBL/GenBank/DDBJ whole genome shotgun (WGS) entry which is preliminary data.</text>
</comment>
<protein>
    <submittedName>
        <fullName evidence="2">Uncharacterized protein</fullName>
    </submittedName>
</protein>
<dbReference type="Proteomes" id="UP001271007">
    <property type="component" value="Unassembled WGS sequence"/>
</dbReference>
<evidence type="ECO:0000256" key="1">
    <source>
        <dbReference type="SAM" id="MobiDB-lite"/>
    </source>
</evidence>
<reference evidence="2" key="1">
    <citation type="submission" date="2023-04" db="EMBL/GenBank/DDBJ databases">
        <title>Black Yeasts Isolated from many extreme environments.</title>
        <authorList>
            <person name="Coleine C."/>
            <person name="Stajich J.E."/>
            <person name="Selbmann L."/>
        </authorList>
    </citation>
    <scope>NUCLEOTIDE SEQUENCE</scope>
    <source>
        <strain evidence="2">CCFEE 5312</strain>
    </source>
</reference>
<accession>A0AAJ0DBI0</accession>
<keyword evidence="3" id="KW-1185">Reference proteome</keyword>